<dbReference type="EMBL" id="SDMP01000014">
    <property type="protein sequence ID" value="RYR13459.1"/>
    <property type="molecule type" value="Genomic_DNA"/>
</dbReference>
<keyword evidence="1" id="KW-0479">Metal-binding</keyword>
<gene>
    <name evidence="2" type="ORF">Ahy_B04g070448</name>
</gene>
<organism evidence="2 3">
    <name type="scientific">Arachis hypogaea</name>
    <name type="common">Peanut</name>
    <dbReference type="NCBI Taxonomy" id="3818"/>
    <lineage>
        <taxon>Eukaryota</taxon>
        <taxon>Viridiplantae</taxon>
        <taxon>Streptophyta</taxon>
        <taxon>Embryophyta</taxon>
        <taxon>Tracheophyta</taxon>
        <taxon>Spermatophyta</taxon>
        <taxon>Magnoliopsida</taxon>
        <taxon>eudicotyledons</taxon>
        <taxon>Gunneridae</taxon>
        <taxon>Pentapetalae</taxon>
        <taxon>rosids</taxon>
        <taxon>fabids</taxon>
        <taxon>Fabales</taxon>
        <taxon>Fabaceae</taxon>
        <taxon>Papilionoideae</taxon>
        <taxon>50 kb inversion clade</taxon>
        <taxon>dalbergioids sensu lato</taxon>
        <taxon>Dalbergieae</taxon>
        <taxon>Pterocarpus clade</taxon>
        <taxon>Arachis</taxon>
    </lineage>
</organism>
<dbReference type="GO" id="GO:0005634">
    <property type="term" value="C:nucleus"/>
    <property type="evidence" value="ECO:0007669"/>
    <property type="project" value="UniProtKB-SubCell"/>
</dbReference>
<dbReference type="AlphaFoldDB" id="A0A444ZGX6"/>
<dbReference type="InterPro" id="IPR031052">
    <property type="entry name" value="FHY3/FAR1"/>
</dbReference>
<comment type="caution">
    <text evidence="2">The sequence shown here is derived from an EMBL/GenBank/DDBJ whole genome shotgun (WGS) entry which is preliminary data.</text>
</comment>
<evidence type="ECO:0000313" key="3">
    <source>
        <dbReference type="Proteomes" id="UP000289738"/>
    </source>
</evidence>
<proteinExistence type="inferred from homology"/>
<protein>
    <recommendedName>
        <fullName evidence="1">Protein FAR1-RELATED SEQUENCE</fullName>
    </recommendedName>
</protein>
<sequence>MSHVVWNSLTKDLFDRNWNDFLMKYDLGDNKWLSELFEDRHLWIPVYLNHHFCAGMRTTQRSESMHIFFNKFITQNSSLIQFIKQYDNCLGKREQRERERIGCCRFTYRHIVCNKILNRSSISTSVYLREVQESPSTIQRKGELHHKINALRSRLYGI</sequence>
<dbReference type="PANTHER" id="PTHR31669:SF283">
    <property type="entry name" value="PROTEIN FAR1-RELATED SEQUENCE"/>
    <property type="match status" value="1"/>
</dbReference>
<dbReference type="GO" id="GO:0006355">
    <property type="term" value="P:regulation of DNA-templated transcription"/>
    <property type="evidence" value="ECO:0007669"/>
    <property type="project" value="UniProtKB-UniRule"/>
</dbReference>
<comment type="similarity">
    <text evidence="1">Belongs to the FHY3/FAR1 family.</text>
</comment>
<dbReference type="Proteomes" id="UP000289738">
    <property type="component" value="Chromosome B04"/>
</dbReference>
<dbReference type="PANTHER" id="PTHR31669">
    <property type="entry name" value="PROTEIN FAR1-RELATED SEQUENCE 10-RELATED"/>
    <property type="match status" value="1"/>
</dbReference>
<name>A0A444ZGX6_ARAHY</name>
<accession>A0A444ZGX6</accession>
<dbReference type="GO" id="GO:0008270">
    <property type="term" value="F:zinc ion binding"/>
    <property type="evidence" value="ECO:0007669"/>
    <property type="project" value="UniProtKB-UniRule"/>
</dbReference>
<evidence type="ECO:0000313" key="2">
    <source>
        <dbReference type="EMBL" id="RYR13459.1"/>
    </source>
</evidence>
<keyword evidence="1" id="KW-0862">Zinc</keyword>
<comment type="subcellular location">
    <subcellularLocation>
        <location evidence="1">Nucleus</location>
    </subcellularLocation>
</comment>
<keyword evidence="1" id="KW-0539">Nucleus</keyword>
<comment type="function">
    <text evidence="1">Putative transcription activator involved in regulating light control of development.</text>
</comment>
<reference evidence="2 3" key="1">
    <citation type="submission" date="2019-01" db="EMBL/GenBank/DDBJ databases">
        <title>Sequencing of cultivated peanut Arachis hypogaea provides insights into genome evolution and oil improvement.</title>
        <authorList>
            <person name="Chen X."/>
        </authorList>
    </citation>
    <scope>NUCLEOTIDE SEQUENCE [LARGE SCALE GENOMIC DNA]</scope>
    <source>
        <strain evidence="3">cv. Fuhuasheng</strain>
        <tissue evidence="2">Leaves</tissue>
    </source>
</reference>
<keyword evidence="3" id="KW-1185">Reference proteome</keyword>
<evidence type="ECO:0000256" key="1">
    <source>
        <dbReference type="RuleBase" id="RU367018"/>
    </source>
</evidence>
<keyword evidence="1" id="KW-0863">Zinc-finger</keyword>